<accession>A0A1I8FCJ3</accession>
<dbReference type="AlphaFoldDB" id="A0A1I8FCJ3"/>
<feature type="region of interest" description="Disordered" evidence="1">
    <location>
        <begin position="321"/>
        <end position="341"/>
    </location>
</feature>
<proteinExistence type="predicted"/>
<evidence type="ECO:0000256" key="1">
    <source>
        <dbReference type="SAM" id="MobiDB-lite"/>
    </source>
</evidence>
<reference evidence="3" key="1">
    <citation type="submission" date="2016-11" db="UniProtKB">
        <authorList>
            <consortium name="WormBaseParasite"/>
        </authorList>
    </citation>
    <scope>IDENTIFICATION</scope>
</reference>
<dbReference type="Proteomes" id="UP000095280">
    <property type="component" value="Unplaced"/>
</dbReference>
<feature type="region of interest" description="Disordered" evidence="1">
    <location>
        <begin position="89"/>
        <end position="110"/>
    </location>
</feature>
<protein>
    <submittedName>
        <fullName evidence="3">LRRCT domain-containing protein</fullName>
    </submittedName>
</protein>
<organism evidence="2 3">
    <name type="scientific">Macrostomum lignano</name>
    <dbReference type="NCBI Taxonomy" id="282301"/>
    <lineage>
        <taxon>Eukaryota</taxon>
        <taxon>Metazoa</taxon>
        <taxon>Spiralia</taxon>
        <taxon>Lophotrochozoa</taxon>
        <taxon>Platyhelminthes</taxon>
        <taxon>Rhabditophora</taxon>
        <taxon>Macrostomorpha</taxon>
        <taxon>Macrostomida</taxon>
        <taxon>Macrostomidae</taxon>
        <taxon>Macrostomum</taxon>
    </lineage>
</organism>
<dbReference type="WBParaSite" id="maker-unitig_29366-snap-gene-0.2-mRNA-1">
    <property type="protein sequence ID" value="maker-unitig_29366-snap-gene-0.2-mRNA-1"/>
    <property type="gene ID" value="maker-unitig_29366-snap-gene-0.2"/>
</dbReference>
<name>A0A1I8FCJ3_9PLAT</name>
<sequence>LITAASFCHGQPHRMRLTACASARSVSCDFGSVHDRIKPGFDLSDFIPNADSLKRVGVDPSNFEDLYVNCKNSRALGHAEPVFPAQVDHHRSVRPNQNRARTHSRDSTFWKSSTPATTTWSCCRQRCSRQRTLSILKLSERTLGSALDPRVFFGVSPSSVWCCRVVNLTEFPLGALFPIRGLRELTLSENEIQLVPRDAARYPSCPTCKSPFSLMDIELTKSLSPKISLPRRLGSPALTFACPQTPLCWSVLSRRRGQPVFNSSENRLSYRNLAISEVTLPAPNGPRFVKTLRRRPGSLKDQLIVYASATDGHSASINVSLRWPNEPSRDNNKNDPGSAAS</sequence>
<keyword evidence="2" id="KW-1185">Reference proteome</keyword>
<evidence type="ECO:0000313" key="3">
    <source>
        <dbReference type="WBParaSite" id="maker-unitig_29366-snap-gene-0.2-mRNA-1"/>
    </source>
</evidence>
<evidence type="ECO:0000313" key="2">
    <source>
        <dbReference type="Proteomes" id="UP000095280"/>
    </source>
</evidence>